<dbReference type="Proteomes" id="UP001164539">
    <property type="component" value="Chromosome 9"/>
</dbReference>
<comment type="caution">
    <text evidence="1">The sequence shown here is derived from an EMBL/GenBank/DDBJ whole genome shotgun (WGS) entry which is preliminary data.</text>
</comment>
<keyword evidence="2" id="KW-1185">Reference proteome</keyword>
<proteinExistence type="predicted"/>
<gene>
    <name evidence="1" type="ORF">OWV82_016287</name>
</gene>
<sequence>MATVKESYDRAKEVKQFEDSKLGVKGLVDSGITSIPRFFVLPPDALSGVRRRPNQDVVPIIDLSGVDSDLLRPTIVENVARASRELGIFQVVNHGIGVDFLERVLGAIGGFHEQRPEAKALLHRRDLYRVSFFTDLHIAPGWR</sequence>
<reference evidence="1 2" key="1">
    <citation type="journal article" date="2023" name="Science">
        <title>Complex scaffold remodeling in plant triterpene biosynthesis.</title>
        <authorList>
            <person name="De La Pena R."/>
            <person name="Hodgson H."/>
            <person name="Liu J.C."/>
            <person name="Stephenson M.J."/>
            <person name="Martin A.C."/>
            <person name="Owen C."/>
            <person name="Harkess A."/>
            <person name="Leebens-Mack J."/>
            <person name="Jimenez L.E."/>
            <person name="Osbourn A."/>
            <person name="Sattely E.S."/>
        </authorList>
    </citation>
    <scope>NUCLEOTIDE SEQUENCE [LARGE SCALE GENOMIC DNA]</scope>
    <source>
        <strain evidence="2">cv. JPN11</strain>
        <tissue evidence="1">Leaf</tissue>
    </source>
</reference>
<dbReference type="EMBL" id="CM051402">
    <property type="protein sequence ID" value="KAJ4710056.1"/>
    <property type="molecule type" value="Genomic_DNA"/>
</dbReference>
<evidence type="ECO:0000313" key="2">
    <source>
        <dbReference type="Proteomes" id="UP001164539"/>
    </source>
</evidence>
<organism evidence="1 2">
    <name type="scientific">Melia azedarach</name>
    <name type="common">Chinaberry tree</name>
    <dbReference type="NCBI Taxonomy" id="155640"/>
    <lineage>
        <taxon>Eukaryota</taxon>
        <taxon>Viridiplantae</taxon>
        <taxon>Streptophyta</taxon>
        <taxon>Embryophyta</taxon>
        <taxon>Tracheophyta</taxon>
        <taxon>Spermatophyta</taxon>
        <taxon>Magnoliopsida</taxon>
        <taxon>eudicotyledons</taxon>
        <taxon>Gunneridae</taxon>
        <taxon>Pentapetalae</taxon>
        <taxon>rosids</taxon>
        <taxon>malvids</taxon>
        <taxon>Sapindales</taxon>
        <taxon>Meliaceae</taxon>
        <taxon>Melia</taxon>
    </lineage>
</organism>
<accession>A0ACC1XG33</accession>
<protein>
    <submittedName>
        <fullName evidence="1">1-aminocyclopropane-1-carboxylate oxidase-like 1-like</fullName>
    </submittedName>
</protein>
<name>A0ACC1XG33_MELAZ</name>
<evidence type="ECO:0000313" key="1">
    <source>
        <dbReference type="EMBL" id="KAJ4710056.1"/>
    </source>
</evidence>